<dbReference type="Gene3D" id="3.40.50.300">
    <property type="entry name" value="P-loop containing nucleotide triphosphate hydrolases"/>
    <property type="match status" value="2"/>
</dbReference>
<dbReference type="PROSITE" id="PS51192">
    <property type="entry name" value="HELICASE_ATP_BIND_1"/>
    <property type="match status" value="1"/>
</dbReference>
<sequence>MENLFERCKEINDMLVQNQEQQARDSLIILLQEIKDNKIEYTPLINHLIREVGLYPYIDEKTADWRERFVCEAFKIDVGGGKEVTLHREQSAILSALLDGEDLAISAPTSFGKSFIIDAFLEIKRPNTVVIIVPTIALTDEARRRLYPKFSSIYKIITTTGVELGERNLFIFPQERALQYVGEIEHIDLLIVDEFYKAGKIKGTTKPLDERAAQLIEAISQLEKKATQRYFLAPNISELKNNPFTKGMRFEKIDFNTVYTKIIKVYEKISKDKKEKELQKFEFLENILSSTSDKSIIYVNSHSGIRIVAKRMSDFCMDTDQCFINQFSLWLKEHYGASYMLVNLVRKGIGIHSGQIHRSLAQIQIKLFEQEKGLRNLISTSSLIEGVNTSARNVIIWSNKNANSRLDYFTYKNIIGRGGRMFKHFVGEVYLMECPPAETTPLLELDYPDPLLERIDPEEYSGKLTPEQIAKIEENETEMDHLLGKGGYRQVIKETASQGVSKPILIDAIRSMRDNPNEWRAKLPCLLNANAERWKSVLFLTMPLLRKMKHIQGRNTKIVHFIQILSDSWSLSIPNLLKRLGPDSITIDEYFELEKLISFDFVSLLNSINAITKRILDANIDISPFIAKVSNAFLPPLVFELEEYGLPRMLSRKIQSSQVIDLEKEGVSINGILYEFRNIGEDRIIKVARLSKVDRFILSHFFDGITPVPSSAT</sequence>
<keyword evidence="1" id="KW-0547">Nucleotide-binding</keyword>
<gene>
    <name evidence="7" type="ORF">T235_15830</name>
</gene>
<evidence type="ECO:0000259" key="5">
    <source>
        <dbReference type="PROSITE" id="PS51192"/>
    </source>
</evidence>
<dbReference type="PANTHER" id="PTHR47961:SF6">
    <property type="entry name" value="DNA-DIRECTED DNA POLYMERASE"/>
    <property type="match status" value="1"/>
</dbReference>
<evidence type="ECO:0008006" key="9">
    <source>
        <dbReference type="Google" id="ProtNLM"/>
    </source>
</evidence>
<comment type="caution">
    <text evidence="7">The sequence shown here is derived from an EMBL/GenBank/DDBJ whole genome shotgun (WGS) entry which is preliminary data.</text>
</comment>
<feature type="domain" description="Helicase ATP-binding" evidence="5">
    <location>
        <begin position="94"/>
        <end position="225"/>
    </location>
</feature>
<keyword evidence="2" id="KW-0378">Hydrolase</keyword>
<organism evidence="7 8">
    <name type="scientific">Tannerella sp. oral taxon BU063 isolate Cell 8/11</name>
    <dbReference type="NCBI Taxonomy" id="1411915"/>
    <lineage>
        <taxon>Bacteria</taxon>
        <taxon>Pseudomonadati</taxon>
        <taxon>Bacteroidota</taxon>
        <taxon>Bacteroidia</taxon>
        <taxon>Bacteroidales</taxon>
        <taxon>Tannerellaceae</taxon>
        <taxon>Tannerella</taxon>
    </lineage>
</organism>
<dbReference type="PATRIC" id="fig|1411915.3.peg.1889"/>
<dbReference type="Pfam" id="PF00270">
    <property type="entry name" value="DEAD"/>
    <property type="match status" value="1"/>
</dbReference>
<evidence type="ECO:0000256" key="4">
    <source>
        <dbReference type="ARBA" id="ARBA00022840"/>
    </source>
</evidence>
<evidence type="ECO:0000313" key="7">
    <source>
        <dbReference type="EMBL" id="ETK11355.1"/>
    </source>
</evidence>
<evidence type="ECO:0000256" key="2">
    <source>
        <dbReference type="ARBA" id="ARBA00022801"/>
    </source>
</evidence>
<dbReference type="InterPro" id="IPR001650">
    <property type="entry name" value="Helicase_C-like"/>
</dbReference>
<keyword evidence="4" id="KW-0067">ATP-binding</keyword>
<reference evidence="7 8" key="1">
    <citation type="submission" date="2013-11" db="EMBL/GenBank/DDBJ databases">
        <title>Single cell genomics of uncultured Tannerella BU063 (oral taxon 286).</title>
        <authorList>
            <person name="Beall C.J."/>
            <person name="Campbell A.G."/>
            <person name="Griffen A.L."/>
            <person name="Podar M."/>
            <person name="Leys E.J."/>
        </authorList>
    </citation>
    <scope>NUCLEOTIDE SEQUENCE [LARGE SCALE GENOMIC DNA]</scope>
    <source>
        <strain evidence="7">Cell 8/11</strain>
    </source>
</reference>
<dbReference type="Proteomes" id="UP000034980">
    <property type="component" value="Unassembled WGS sequence"/>
</dbReference>
<evidence type="ECO:0000256" key="3">
    <source>
        <dbReference type="ARBA" id="ARBA00022806"/>
    </source>
</evidence>
<protein>
    <recommendedName>
        <fullName evidence="9">Helicase</fullName>
    </recommendedName>
</protein>
<dbReference type="AlphaFoldDB" id="W2CW16"/>
<dbReference type="GO" id="GO:0016787">
    <property type="term" value="F:hydrolase activity"/>
    <property type="evidence" value="ECO:0007669"/>
    <property type="project" value="UniProtKB-KW"/>
</dbReference>
<evidence type="ECO:0000259" key="6">
    <source>
        <dbReference type="PROSITE" id="PS51194"/>
    </source>
</evidence>
<evidence type="ECO:0000256" key="1">
    <source>
        <dbReference type="ARBA" id="ARBA00022741"/>
    </source>
</evidence>
<proteinExistence type="predicted"/>
<dbReference type="EMBL" id="AYYF01001572">
    <property type="protein sequence ID" value="ETK11355.1"/>
    <property type="molecule type" value="Genomic_DNA"/>
</dbReference>
<name>W2CW16_9BACT</name>
<dbReference type="InterPro" id="IPR050474">
    <property type="entry name" value="Hel308_SKI2-like"/>
</dbReference>
<evidence type="ECO:0000313" key="8">
    <source>
        <dbReference type="Proteomes" id="UP000034980"/>
    </source>
</evidence>
<dbReference type="GO" id="GO:0004386">
    <property type="term" value="F:helicase activity"/>
    <property type="evidence" value="ECO:0007669"/>
    <property type="project" value="UniProtKB-KW"/>
</dbReference>
<dbReference type="InterPro" id="IPR027417">
    <property type="entry name" value="P-loop_NTPase"/>
</dbReference>
<accession>W2CW16</accession>
<dbReference type="GO" id="GO:0003676">
    <property type="term" value="F:nucleic acid binding"/>
    <property type="evidence" value="ECO:0007669"/>
    <property type="project" value="InterPro"/>
</dbReference>
<dbReference type="InterPro" id="IPR014001">
    <property type="entry name" value="Helicase_ATP-bd"/>
</dbReference>
<dbReference type="PROSITE" id="PS51194">
    <property type="entry name" value="HELICASE_CTER"/>
    <property type="match status" value="1"/>
</dbReference>
<dbReference type="PANTHER" id="PTHR47961">
    <property type="entry name" value="DNA POLYMERASE THETA, PUTATIVE (AFU_ORTHOLOGUE AFUA_1G05260)-RELATED"/>
    <property type="match status" value="1"/>
</dbReference>
<dbReference type="GO" id="GO:0005524">
    <property type="term" value="F:ATP binding"/>
    <property type="evidence" value="ECO:0007669"/>
    <property type="project" value="UniProtKB-KW"/>
</dbReference>
<feature type="domain" description="Helicase C-terminal" evidence="6">
    <location>
        <begin position="261"/>
        <end position="477"/>
    </location>
</feature>
<dbReference type="InterPro" id="IPR011545">
    <property type="entry name" value="DEAD/DEAH_box_helicase_dom"/>
</dbReference>
<keyword evidence="3" id="KW-0347">Helicase</keyword>
<dbReference type="SUPFAM" id="SSF52540">
    <property type="entry name" value="P-loop containing nucleoside triphosphate hydrolases"/>
    <property type="match status" value="2"/>
</dbReference>